<dbReference type="Pfam" id="PF14345">
    <property type="entry name" value="GDYXXLXY"/>
    <property type="match status" value="1"/>
</dbReference>
<evidence type="ECO:0000259" key="2">
    <source>
        <dbReference type="Pfam" id="PF14351"/>
    </source>
</evidence>
<sequence>MNQQRHLDFLRTAQAEGLLPESATLPQPAHIPWPVMVMTAIGAWLATIPLVAVLHMVSNGMLAKGPGAFIVGLLLLLSGLLLLRREQSLFMEQFILAALVLVGFVHLTVGIKSGTSETTACLLMAPVGIAVGWLTPRRWLQCAFGALACFFLVQGVNQLGTNFDQWTQKWWEATHVALCVWIVSYAILHGARAKAAARIDAIAAGWIAFLLLALTLSGGSASFFTAYVTANSGEFQNMGPSYAPAVSVLLSIAAAAWVGQRWPSLVKAQFVVVAAVAACLAWLMPALGAIWLVLAFCVTSGRYVLAGAAGVAAVFTFSAFYYQLEVPLPTKAWIMAAAGALLAGVAWVTHPRTLPKASAGPSLRHAKSASIVIGMLIVLVGINVSIWQKEQLIRTGAPVLVELGPIDPRSLMQGDFMRLGFRLPDASRSDDRANKVVGQRDERGVTQLTRFDDGSALKAGELKIDLIRKNGGLTLVTDAWFFTEGEGKRFEAARYGEFRVDASGKALLVGLRDDKLRPIR</sequence>
<keyword evidence="4" id="KW-1185">Reference proteome</keyword>
<feature type="transmembrane region" description="Helical" evidence="1">
    <location>
        <begin position="35"/>
        <end position="57"/>
    </location>
</feature>
<dbReference type="InterPro" id="IPR025513">
    <property type="entry name" value="DUF4401"/>
</dbReference>
<reference evidence="3 4" key="1">
    <citation type="submission" date="2020-04" db="EMBL/GenBank/DDBJ databases">
        <title>Massilia sp. RP-1-19 isolated from soil.</title>
        <authorList>
            <person name="Dahal R.H."/>
        </authorList>
    </citation>
    <scope>NUCLEOTIDE SEQUENCE [LARGE SCALE GENOMIC DNA]</scope>
    <source>
        <strain evidence="3 4">RP-1-19</strain>
    </source>
</reference>
<feature type="transmembrane region" description="Helical" evidence="1">
    <location>
        <begin position="94"/>
        <end position="111"/>
    </location>
</feature>
<dbReference type="InterPro" id="IPR025833">
    <property type="entry name" value="GDYXXLXY"/>
</dbReference>
<dbReference type="EMBL" id="JABBGG010000002">
    <property type="protein sequence ID" value="NML60704.1"/>
    <property type="molecule type" value="Genomic_DNA"/>
</dbReference>
<organism evidence="3 4">
    <name type="scientific">Massilia polaris</name>
    <dbReference type="NCBI Taxonomy" id="2728846"/>
    <lineage>
        <taxon>Bacteria</taxon>
        <taxon>Pseudomonadati</taxon>
        <taxon>Pseudomonadota</taxon>
        <taxon>Betaproteobacteria</taxon>
        <taxon>Burkholderiales</taxon>
        <taxon>Oxalobacteraceae</taxon>
        <taxon>Telluria group</taxon>
        <taxon>Massilia</taxon>
    </lineage>
</organism>
<feature type="transmembrane region" description="Helical" evidence="1">
    <location>
        <begin position="63"/>
        <end position="82"/>
    </location>
</feature>
<feature type="transmembrane region" description="Helical" evidence="1">
    <location>
        <begin position="203"/>
        <end position="229"/>
    </location>
</feature>
<feature type="transmembrane region" description="Helical" evidence="1">
    <location>
        <begin position="117"/>
        <end position="135"/>
    </location>
</feature>
<feature type="transmembrane region" description="Helical" evidence="1">
    <location>
        <begin position="173"/>
        <end position="191"/>
    </location>
</feature>
<dbReference type="AlphaFoldDB" id="A0A848HHK2"/>
<dbReference type="RefSeq" id="WP_169464377.1">
    <property type="nucleotide sequence ID" value="NZ_JABBGG010000002.1"/>
</dbReference>
<dbReference type="Pfam" id="PF14351">
    <property type="entry name" value="DUF4401"/>
    <property type="match status" value="1"/>
</dbReference>
<feature type="transmembrane region" description="Helical" evidence="1">
    <location>
        <begin position="241"/>
        <end position="258"/>
    </location>
</feature>
<keyword evidence="1" id="KW-0472">Membrane</keyword>
<keyword evidence="1" id="KW-1133">Transmembrane helix</keyword>
<feature type="transmembrane region" description="Helical" evidence="1">
    <location>
        <begin position="300"/>
        <end position="320"/>
    </location>
</feature>
<evidence type="ECO:0000313" key="3">
    <source>
        <dbReference type="EMBL" id="NML60704.1"/>
    </source>
</evidence>
<feature type="transmembrane region" description="Helical" evidence="1">
    <location>
        <begin position="369"/>
        <end position="387"/>
    </location>
</feature>
<proteinExistence type="predicted"/>
<accession>A0A848HHK2</accession>
<comment type="caution">
    <text evidence="3">The sequence shown here is derived from an EMBL/GenBank/DDBJ whole genome shotgun (WGS) entry which is preliminary data.</text>
</comment>
<feature type="transmembrane region" description="Helical" evidence="1">
    <location>
        <begin position="332"/>
        <end position="349"/>
    </location>
</feature>
<evidence type="ECO:0000313" key="4">
    <source>
        <dbReference type="Proteomes" id="UP000583752"/>
    </source>
</evidence>
<feature type="transmembrane region" description="Helical" evidence="1">
    <location>
        <begin position="142"/>
        <end position="161"/>
    </location>
</feature>
<dbReference type="Proteomes" id="UP000583752">
    <property type="component" value="Unassembled WGS sequence"/>
</dbReference>
<gene>
    <name evidence="3" type="ORF">HHL21_06300</name>
</gene>
<name>A0A848HHK2_9BURK</name>
<evidence type="ECO:0000256" key="1">
    <source>
        <dbReference type="SAM" id="Phobius"/>
    </source>
</evidence>
<protein>
    <submittedName>
        <fullName evidence="3">DUF4401 domain-containing protein</fullName>
    </submittedName>
</protein>
<feature type="domain" description="DUF4401" evidence="2">
    <location>
        <begin position="32"/>
        <end position="348"/>
    </location>
</feature>
<keyword evidence="1" id="KW-0812">Transmembrane</keyword>
<feature type="transmembrane region" description="Helical" evidence="1">
    <location>
        <begin position="270"/>
        <end position="294"/>
    </location>
</feature>